<evidence type="ECO:0000313" key="1">
    <source>
        <dbReference type="EMBL" id="MBL4950969.1"/>
    </source>
</evidence>
<dbReference type="EMBL" id="JAESWB010000025">
    <property type="protein sequence ID" value="MBL4950969.1"/>
    <property type="molecule type" value="Genomic_DNA"/>
</dbReference>
<name>A0ABS1TJQ5_9BACI</name>
<gene>
    <name evidence="1" type="ORF">JK635_01780</name>
</gene>
<reference evidence="1 2" key="1">
    <citation type="submission" date="2021-01" db="EMBL/GenBank/DDBJ databases">
        <title>Genome public.</title>
        <authorList>
            <person name="Liu C."/>
            <person name="Sun Q."/>
        </authorList>
    </citation>
    <scope>NUCLEOTIDE SEQUENCE [LARGE SCALE GENOMIC DNA]</scope>
    <source>
        <strain evidence="1 2">YIM B02564</strain>
    </source>
</reference>
<accession>A0ABS1TJQ5</accession>
<sequence length="81" mass="9510">MHVPYKSTHLLSITLDDIDSVPIFHYKGEEIKEKVRVSFDWKTTDDNCTYPTYILLEHVDKPIRLGFNTKTIQHNHPIEEG</sequence>
<evidence type="ECO:0000313" key="2">
    <source>
        <dbReference type="Proteomes" id="UP000623967"/>
    </source>
</evidence>
<dbReference type="Proteomes" id="UP000623967">
    <property type="component" value="Unassembled WGS sequence"/>
</dbReference>
<keyword evidence="2" id="KW-1185">Reference proteome</keyword>
<organism evidence="1 2">
    <name type="scientific">Neobacillus paridis</name>
    <dbReference type="NCBI Taxonomy" id="2803862"/>
    <lineage>
        <taxon>Bacteria</taxon>
        <taxon>Bacillati</taxon>
        <taxon>Bacillota</taxon>
        <taxon>Bacilli</taxon>
        <taxon>Bacillales</taxon>
        <taxon>Bacillaceae</taxon>
        <taxon>Neobacillus</taxon>
    </lineage>
</organism>
<proteinExistence type="predicted"/>
<protein>
    <submittedName>
        <fullName evidence="1">Uncharacterized protein</fullName>
    </submittedName>
</protein>
<comment type="caution">
    <text evidence="1">The sequence shown here is derived from an EMBL/GenBank/DDBJ whole genome shotgun (WGS) entry which is preliminary data.</text>
</comment>